<dbReference type="Proteomes" id="UP000738349">
    <property type="component" value="Unassembled WGS sequence"/>
</dbReference>
<dbReference type="SMART" id="SM00248">
    <property type="entry name" value="ANK"/>
    <property type="match status" value="2"/>
</dbReference>
<dbReference type="AlphaFoldDB" id="A0A9P9J3W8"/>
<evidence type="ECO:0000313" key="4">
    <source>
        <dbReference type="EMBL" id="KAH7141125.1"/>
    </source>
</evidence>
<proteinExistence type="predicted"/>
<protein>
    <submittedName>
        <fullName evidence="4">Uncharacterized protein</fullName>
    </submittedName>
</protein>
<dbReference type="OrthoDB" id="426293at2759"/>
<dbReference type="EMBL" id="JAGMUV010000011">
    <property type="protein sequence ID" value="KAH7141125.1"/>
    <property type="molecule type" value="Genomic_DNA"/>
</dbReference>
<dbReference type="InterPro" id="IPR002110">
    <property type="entry name" value="Ankyrin_rpt"/>
</dbReference>
<keyword evidence="2 3" id="KW-0040">ANK repeat</keyword>
<evidence type="ECO:0000313" key="5">
    <source>
        <dbReference type="Proteomes" id="UP000738349"/>
    </source>
</evidence>
<dbReference type="InterPro" id="IPR036770">
    <property type="entry name" value="Ankyrin_rpt-contain_sf"/>
</dbReference>
<feature type="repeat" description="ANK" evidence="3">
    <location>
        <begin position="56"/>
        <end position="85"/>
    </location>
</feature>
<organism evidence="4 5">
    <name type="scientific">Dactylonectria macrodidyma</name>
    <dbReference type="NCBI Taxonomy" id="307937"/>
    <lineage>
        <taxon>Eukaryota</taxon>
        <taxon>Fungi</taxon>
        <taxon>Dikarya</taxon>
        <taxon>Ascomycota</taxon>
        <taxon>Pezizomycotina</taxon>
        <taxon>Sordariomycetes</taxon>
        <taxon>Hypocreomycetidae</taxon>
        <taxon>Hypocreales</taxon>
        <taxon>Nectriaceae</taxon>
        <taxon>Dactylonectria</taxon>
    </lineage>
</organism>
<sequence length="132" mass="14335">MDFLESGLAARALSKADIFYTTNQATGLHLAAYFGLDAAEDALISRSHDPNVPGGYGRTPIFYASKKGHCCTIKVLVGHGAKIDAPCVDDWNRWAVLEAVQGSLYNVVELLLDIEAKSDPGSETWEYKDAKT</sequence>
<dbReference type="Gene3D" id="1.25.40.20">
    <property type="entry name" value="Ankyrin repeat-containing domain"/>
    <property type="match status" value="1"/>
</dbReference>
<dbReference type="SUPFAM" id="SSF48403">
    <property type="entry name" value="Ankyrin repeat"/>
    <property type="match status" value="1"/>
</dbReference>
<dbReference type="PROSITE" id="PS50297">
    <property type="entry name" value="ANK_REP_REGION"/>
    <property type="match status" value="1"/>
</dbReference>
<keyword evidence="1" id="KW-0677">Repeat</keyword>
<accession>A0A9P9J3W8</accession>
<dbReference type="PANTHER" id="PTHR24201">
    <property type="entry name" value="ANK_REP_REGION DOMAIN-CONTAINING PROTEIN"/>
    <property type="match status" value="1"/>
</dbReference>
<dbReference type="Pfam" id="PF12796">
    <property type="entry name" value="Ank_2"/>
    <property type="match status" value="1"/>
</dbReference>
<dbReference type="InterPro" id="IPR050776">
    <property type="entry name" value="Ank_Repeat/CDKN_Inhibitor"/>
</dbReference>
<evidence type="ECO:0000256" key="2">
    <source>
        <dbReference type="ARBA" id="ARBA00023043"/>
    </source>
</evidence>
<name>A0A9P9J3W8_9HYPO</name>
<dbReference type="PROSITE" id="PS50088">
    <property type="entry name" value="ANK_REPEAT"/>
    <property type="match status" value="1"/>
</dbReference>
<reference evidence="4" key="1">
    <citation type="journal article" date="2021" name="Nat. Commun.">
        <title>Genetic determinants of endophytism in the Arabidopsis root mycobiome.</title>
        <authorList>
            <person name="Mesny F."/>
            <person name="Miyauchi S."/>
            <person name="Thiergart T."/>
            <person name="Pickel B."/>
            <person name="Atanasova L."/>
            <person name="Karlsson M."/>
            <person name="Huettel B."/>
            <person name="Barry K.W."/>
            <person name="Haridas S."/>
            <person name="Chen C."/>
            <person name="Bauer D."/>
            <person name="Andreopoulos W."/>
            <person name="Pangilinan J."/>
            <person name="LaButti K."/>
            <person name="Riley R."/>
            <person name="Lipzen A."/>
            <person name="Clum A."/>
            <person name="Drula E."/>
            <person name="Henrissat B."/>
            <person name="Kohler A."/>
            <person name="Grigoriev I.V."/>
            <person name="Martin F.M."/>
            <person name="Hacquard S."/>
        </authorList>
    </citation>
    <scope>NUCLEOTIDE SEQUENCE</scope>
    <source>
        <strain evidence="4">MPI-CAGE-AT-0147</strain>
    </source>
</reference>
<keyword evidence="5" id="KW-1185">Reference proteome</keyword>
<comment type="caution">
    <text evidence="4">The sequence shown here is derived from an EMBL/GenBank/DDBJ whole genome shotgun (WGS) entry which is preliminary data.</text>
</comment>
<evidence type="ECO:0000256" key="1">
    <source>
        <dbReference type="ARBA" id="ARBA00022737"/>
    </source>
</evidence>
<gene>
    <name evidence="4" type="ORF">EDB81DRAFT_799449</name>
</gene>
<evidence type="ECO:0000256" key="3">
    <source>
        <dbReference type="PROSITE-ProRule" id="PRU00023"/>
    </source>
</evidence>